<keyword evidence="6" id="KW-0175">Coiled coil</keyword>
<dbReference type="PANTHER" id="PTHR10363:SF2">
    <property type="entry name" value="BLEOMYCIN HYDROLASE"/>
    <property type="match status" value="1"/>
</dbReference>
<feature type="signal peptide" evidence="7">
    <location>
        <begin position="1"/>
        <end position="20"/>
    </location>
</feature>
<evidence type="ECO:0000313" key="10">
    <source>
        <dbReference type="Proteomes" id="UP000184050"/>
    </source>
</evidence>
<proteinExistence type="inferred from homology"/>
<keyword evidence="1 4" id="KW-0645">Protease</keyword>
<comment type="similarity">
    <text evidence="4">Belongs to the peptidase C1 family.</text>
</comment>
<dbReference type="Gene3D" id="3.90.70.10">
    <property type="entry name" value="Cysteine proteinases"/>
    <property type="match status" value="1"/>
</dbReference>
<dbReference type="SUPFAM" id="SSF54001">
    <property type="entry name" value="Cysteine proteinases"/>
    <property type="match status" value="1"/>
</dbReference>
<evidence type="ECO:0000256" key="3">
    <source>
        <dbReference type="ARBA" id="ARBA00022807"/>
    </source>
</evidence>
<dbReference type="Proteomes" id="UP000184050">
    <property type="component" value="Unassembled WGS sequence"/>
</dbReference>
<dbReference type="AlphaFoldDB" id="A0A1M6LU60"/>
<dbReference type="Pfam" id="PF00112">
    <property type="entry name" value="Peptidase_C1"/>
    <property type="match status" value="1"/>
</dbReference>
<keyword evidence="4" id="KW-0031">Aminopeptidase</keyword>
<dbReference type="STRING" id="1168035.SAMN05444280_12832"/>
<gene>
    <name evidence="9" type="ORF">SAMN05444280_12832</name>
</gene>
<evidence type="ECO:0000256" key="2">
    <source>
        <dbReference type="ARBA" id="ARBA00022801"/>
    </source>
</evidence>
<keyword evidence="2 4" id="KW-0378">Hydrolase</keyword>
<keyword evidence="7" id="KW-0732">Signal</keyword>
<feature type="coiled-coil region" evidence="6">
    <location>
        <begin position="128"/>
        <end position="155"/>
    </location>
</feature>
<dbReference type="PANTHER" id="PTHR10363">
    <property type="entry name" value="BLEOMYCIN HYDROLASE"/>
    <property type="match status" value="1"/>
</dbReference>
<evidence type="ECO:0000313" key="9">
    <source>
        <dbReference type="EMBL" id="SHJ74680.1"/>
    </source>
</evidence>
<feature type="active site" evidence="5">
    <location>
        <position position="315"/>
    </location>
</feature>
<dbReference type="InterPro" id="IPR038765">
    <property type="entry name" value="Papain-like_cys_pep_sf"/>
</dbReference>
<dbReference type="GO" id="GO:0043418">
    <property type="term" value="P:homocysteine catabolic process"/>
    <property type="evidence" value="ECO:0007669"/>
    <property type="project" value="TreeGrafter"/>
</dbReference>
<dbReference type="GO" id="GO:0009636">
    <property type="term" value="P:response to toxic substance"/>
    <property type="evidence" value="ECO:0007669"/>
    <property type="project" value="TreeGrafter"/>
</dbReference>
<dbReference type="InterPro" id="IPR000169">
    <property type="entry name" value="Pept_cys_AS"/>
</dbReference>
<dbReference type="RefSeq" id="WP_073171872.1">
    <property type="nucleotide sequence ID" value="NZ_FQZE01000028.1"/>
</dbReference>
<organism evidence="9 10">
    <name type="scientific">Tangfeifania diversioriginum</name>
    <dbReference type="NCBI Taxonomy" id="1168035"/>
    <lineage>
        <taxon>Bacteria</taxon>
        <taxon>Pseudomonadati</taxon>
        <taxon>Bacteroidota</taxon>
        <taxon>Bacteroidia</taxon>
        <taxon>Marinilabiliales</taxon>
        <taxon>Prolixibacteraceae</taxon>
        <taxon>Tangfeifania</taxon>
    </lineage>
</organism>
<feature type="domain" description="Peptidase C1A papain C-terminal" evidence="8">
    <location>
        <begin position="35"/>
        <end position="127"/>
    </location>
</feature>
<feature type="active site" evidence="5">
    <location>
        <position position="47"/>
    </location>
</feature>
<evidence type="ECO:0000259" key="8">
    <source>
        <dbReference type="Pfam" id="PF00112"/>
    </source>
</evidence>
<accession>A0A1M6LU60</accession>
<keyword evidence="10" id="KW-1185">Reference proteome</keyword>
<dbReference type="InterPro" id="IPR000668">
    <property type="entry name" value="Peptidase_C1A_C"/>
</dbReference>
<evidence type="ECO:0000256" key="6">
    <source>
        <dbReference type="SAM" id="Coils"/>
    </source>
</evidence>
<dbReference type="InterPro" id="IPR004134">
    <property type="entry name" value="Peptidase_C1B"/>
</dbReference>
<dbReference type="PROSITE" id="PS00139">
    <property type="entry name" value="THIOL_PROTEASE_CYS"/>
    <property type="match status" value="1"/>
</dbReference>
<name>A0A1M6LU60_9BACT</name>
<sequence>MKNFALIFISLVLVATSAQATKKPGSFTIEKELGHTPVISQGSTGTCWSFATTSFLESEILRKGFPQTNLSEMFFVYYAYKNKAKKYLLYHGNNNFGQGGQAHDVIDVLHEHGMISQEAFPGKTDDGRYRHRDLVNELETEVANLNKKRKNFDLAGLKSYESILKEHIGRVPNKFKSEKGRLSPLKFRDEFEIDPDDYVELTSYSHHPFYQPIVLEIPDNWSHALYYNLPIDDLMEVMYNSVENGYTFCWDGDTSEKTFSHNKGTADLPEKQKGKVDQLLRQKTFFNRSTTDDHLMHVVGISKNDEGETAFYTKNSWGPESNDFGGYLHMTEDYVKLKTIAILVHKDAIPRKIKRKLNL</sequence>
<evidence type="ECO:0000256" key="5">
    <source>
        <dbReference type="PIRSR" id="PIRSR005700-1"/>
    </source>
</evidence>
<keyword evidence="3 4" id="KW-0788">Thiol protease</keyword>
<feature type="active site" evidence="5">
    <location>
        <position position="294"/>
    </location>
</feature>
<evidence type="ECO:0000256" key="4">
    <source>
        <dbReference type="PIRNR" id="PIRNR005700"/>
    </source>
</evidence>
<dbReference type="PIRSF" id="PIRSF005700">
    <property type="entry name" value="PepC"/>
    <property type="match status" value="1"/>
</dbReference>
<dbReference type="GO" id="GO:0006508">
    <property type="term" value="P:proteolysis"/>
    <property type="evidence" value="ECO:0007669"/>
    <property type="project" value="UniProtKB-KW"/>
</dbReference>
<protein>
    <recommendedName>
        <fullName evidence="4">Aminopeptidase</fullName>
    </recommendedName>
</protein>
<dbReference type="GO" id="GO:0070005">
    <property type="term" value="F:cysteine-type aminopeptidase activity"/>
    <property type="evidence" value="ECO:0007669"/>
    <property type="project" value="InterPro"/>
</dbReference>
<dbReference type="GO" id="GO:0005737">
    <property type="term" value="C:cytoplasm"/>
    <property type="evidence" value="ECO:0007669"/>
    <property type="project" value="TreeGrafter"/>
</dbReference>
<dbReference type="EMBL" id="FQZE01000028">
    <property type="protein sequence ID" value="SHJ74680.1"/>
    <property type="molecule type" value="Genomic_DNA"/>
</dbReference>
<reference evidence="9 10" key="1">
    <citation type="submission" date="2016-11" db="EMBL/GenBank/DDBJ databases">
        <authorList>
            <person name="Jaros S."/>
            <person name="Januszkiewicz K."/>
            <person name="Wedrychowicz H."/>
        </authorList>
    </citation>
    <scope>NUCLEOTIDE SEQUENCE [LARGE SCALE GENOMIC DNA]</scope>
    <source>
        <strain evidence="9 10">DSM 27063</strain>
    </source>
</reference>
<dbReference type="Pfam" id="PF03051">
    <property type="entry name" value="Peptidase_C1_2"/>
    <property type="match status" value="1"/>
</dbReference>
<dbReference type="OrthoDB" id="9814054at2"/>
<evidence type="ECO:0000256" key="7">
    <source>
        <dbReference type="SAM" id="SignalP"/>
    </source>
</evidence>
<feature type="chain" id="PRO_5009919349" description="Aminopeptidase" evidence="7">
    <location>
        <begin position="21"/>
        <end position="359"/>
    </location>
</feature>
<evidence type="ECO:0000256" key="1">
    <source>
        <dbReference type="ARBA" id="ARBA00022670"/>
    </source>
</evidence>